<dbReference type="PANTHER" id="PTHR23303:SF15">
    <property type="entry name" value="COLOSSIN-A"/>
    <property type="match status" value="1"/>
</dbReference>
<sequence length="841" mass="87192">MKEFHAVLDVAHSRAVVSVADNELSAPECDLDVSEGDHREVAPQRRHAETSCTCTRAGGGIPLFRVTGQYAFTNRSRPVMRHHHRIAKSATIASLLASSVAMATAAQASTPSTPSTPSSGCVTIKRGVRGNVYDTFIWDVSPGHNEGTYVESFTGTGSGGGEKRALFGFDVSPIPARSVVSSAKFYAMISSNYAQPVRAHQVLAPWQELEVTWANLGAIDPTVAGSFISGGWSKWVNIDLTPVVQSWVNGDAAANGILLEEGTSSSTSYKTSDHTNLSYRPYLEVCYSEPKASIGTTVWFDGNADGFQDEGELGISGVTLDLFKDASCVGQAAGSPVATTITDGSGNYRFNGLNAGCYVVSVDDSTLPSGHVLTSIDQPLAVEVAAGEELLDADFGYVTISSIGDMVWRDSDGDGAYEPEAGELGLNGVLVELYRNGNLVDFTVTGNSPYTGDPGFYLFDSLMPATYTVKVSQASFEEEGLLVGMEPTADLDGGFDNAATVVLGTGVDFLDADFGYQTSCGNGECQAGEDHLSCAIDCGPPPAVCGNESCELGEDCSSCSADCGSCPPVCGNGSCESGENCATCADDCGSCPVVCGNGSCEAGESCSSCSADCGSCPPVCGNGSCEAGEDCNGCAADCGACPAVCGNDQCEATESCSNCPSDCGLCPAVCGNGACELGESCSTCSKDCGTCAPVCGNGVCNSGEDCSSCSSDCGACPAAPQGTCNHDYWKNHPSSWPVCQRVLGQVSYTIQQLITMLKHPTTNDMTYELAKELLAAKLNVGAGNPSGCIEGTIVAADAWLKLHPVGSNVKRQSLSWLIGAVLTAKLDLYNDGKLCAPRRKN</sequence>
<dbReference type="STRING" id="1192034.CAP_8356"/>
<dbReference type="Pfam" id="PF17210">
    <property type="entry name" value="SdrD_B"/>
    <property type="match status" value="2"/>
</dbReference>
<evidence type="ECO:0008006" key="8">
    <source>
        <dbReference type="Google" id="ProtNLM"/>
    </source>
</evidence>
<keyword evidence="2" id="KW-0964">Secreted</keyword>
<feature type="domain" description="SD-repeat containing protein B" evidence="4">
    <location>
        <begin position="402"/>
        <end position="514"/>
    </location>
</feature>
<dbReference type="eggNOG" id="COG2304">
    <property type="taxonomic scope" value="Bacteria"/>
</dbReference>
<dbReference type="GO" id="GO:0005576">
    <property type="term" value="C:extracellular region"/>
    <property type="evidence" value="ECO:0007669"/>
    <property type="project" value="UniProtKB-SubCell"/>
</dbReference>
<dbReference type="InterPro" id="IPR033764">
    <property type="entry name" value="Sdr_B"/>
</dbReference>
<gene>
    <name evidence="6" type="ORF">CAP_8356</name>
</gene>
<protein>
    <recommendedName>
        <fullName evidence="8">SD-repeat containing protein B domain-containing protein</fullName>
    </recommendedName>
</protein>
<keyword evidence="7" id="KW-1185">Reference proteome</keyword>
<organism evidence="6 7">
    <name type="scientific">Chondromyces apiculatus DSM 436</name>
    <dbReference type="NCBI Taxonomy" id="1192034"/>
    <lineage>
        <taxon>Bacteria</taxon>
        <taxon>Pseudomonadati</taxon>
        <taxon>Myxococcota</taxon>
        <taxon>Polyangia</taxon>
        <taxon>Polyangiales</taxon>
        <taxon>Polyangiaceae</taxon>
        <taxon>Chondromyces</taxon>
    </lineage>
</organism>
<evidence type="ECO:0000256" key="2">
    <source>
        <dbReference type="ARBA" id="ARBA00022525"/>
    </source>
</evidence>
<dbReference type="InterPro" id="IPR051417">
    <property type="entry name" value="SDr/BOS_complex"/>
</dbReference>
<name>A0A017SXS4_9BACT</name>
<keyword evidence="3" id="KW-0732">Signal</keyword>
<dbReference type="SUPFAM" id="SSF117074">
    <property type="entry name" value="Hypothetical protein PA1324"/>
    <property type="match status" value="2"/>
</dbReference>
<dbReference type="eggNOG" id="COG3591">
    <property type="taxonomic scope" value="Bacteria"/>
</dbReference>
<dbReference type="eggNOG" id="COG4932">
    <property type="taxonomic scope" value="Bacteria"/>
</dbReference>
<reference evidence="6 7" key="1">
    <citation type="submission" date="2013-05" db="EMBL/GenBank/DDBJ databases">
        <title>Genome assembly of Chondromyces apiculatus DSM 436.</title>
        <authorList>
            <person name="Sharma G."/>
            <person name="Khatri I."/>
            <person name="Kaur C."/>
            <person name="Mayilraj S."/>
            <person name="Subramanian S."/>
        </authorList>
    </citation>
    <scope>NUCLEOTIDE SEQUENCE [LARGE SCALE GENOMIC DNA]</scope>
    <source>
        <strain evidence="6 7">DSM 436</strain>
    </source>
</reference>
<dbReference type="InterPro" id="IPR013783">
    <property type="entry name" value="Ig-like_fold"/>
</dbReference>
<dbReference type="Pfam" id="PF24517">
    <property type="entry name" value="CBM96"/>
    <property type="match status" value="1"/>
</dbReference>
<evidence type="ECO:0000256" key="1">
    <source>
        <dbReference type="ARBA" id="ARBA00004613"/>
    </source>
</evidence>
<comment type="subcellular location">
    <subcellularLocation>
        <location evidence="1">Secreted</location>
    </subcellularLocation>
</comment>
<dbReference type="AlphaFoldDB" id="A0A017SXS4"/>
<proteinExistence type="predicted"/>
<evidence type="ECO:0000259" key="5">
    <source>
        <dbReference type="Pfam" id="PF24517"/>
    </source>
</evidence>
<feature type="domain" description="SD-repeat containing protein B" evidence="4">
    <location>
        <begin position="292"/>
        <end position="378"/>
    </location>
</feature>
<evidence type="ECO:0000259" key="4">
    <source>
        <dbReference type="Pfam" id="PF17210"/>
    </source>
</evidence>
<dbReference type="EMBL" id="ASRX01000082">
    <property type="protein sequence ID" value="EYF01425.1"/>
    <property type="molecule type" value="Genomic_DNA"/>
</dbReference>
<dbReference type="NCBIfam" id="NF033679">
    <property type="entry name" value="DNRLRE_dom"/>
    <property type="match status" value="1"/>
</dbReference>
<dbReference type="Gene3D" id="2.60.40.10">
    <property type="entry name" value="Immunoglobulins"/>
    <property type="match status" value="2"/>
</dbReference>
<dbReference type="eggNOG" id="COG1361">
    <property type="taxonomic scope" value="Bacteria"/>
</dbReference>
<evidence type="ECO:0000256" key="3">
    <source>
        <dbReference type="ARBA" id="ARBA00022729"/>
    </source>
</evidence>
<dbReference type="PANTHER" id="PTHR23303">
    <property type="entry name" value="CARBOXYPEPTIDASE REGULATORY REGION-CONTAINING"/>
    <property type="match status" value="1"/>
</dbReference>
<evidence type="ECO:0000313" key="7">
    <source>
        <dbReference type="Proteomes" id="UP000019678"/>
    </source>
</evidence>
<dbReference type="Proteomes" id="UP000019678">
    <property type="component" value="Unassembled WGS sequence"/>
</dbReference>
<evidence type="ECO:0000313" key="6">
    <source>
        <dbReference type="EMBL" id="EYF01425.1"/>
    </source>
</evidence>
<accession>A0A017SXS4</accession>
<dbReference type="InterPro" id="IPR055372">
    <property type="entry name" value="CBM96"/>
</dbReference>
<comment type="caution">
    <text evidence="6">The sequence shown here is derived from an EMBL/GenBank/DDBJ whole genome shotgun (WGS) entry which is preliminary data.</text>
</comment>
<feature type="domain" description="Carbohydrate-binding module family 96" evidence="5">
    <location>
        <begin position="134"/>
        <end position="285"/>
    </location>
</feature>